<dbReference type="PANTHER" id="PTHR38340">
    <property type="entry name" value="S-LAYER PROTEIN"/>
    <property type="match status" value="1"/>
</dbReference>
<accession>A0A926UVW7</accession>
<evidence type="ECO:0008006" key="5">
    <source>
        <dbReference type="Google" id="ProtNLM"/>
    </source>
</evidence>
<dbReference type="InterPro" id="IPR050557">
    <property type="entry name" value="RTX_toxin/Mannuronan_C5-epim"/>
</dbReference>
<sequence length="403" mass="41418">MNNVVFIAADIHGTLVNNLTYQLGVGQAQIATNAFEITTGSVAFDAPFGPTVADLALAAGLINAQGKAFYDSLPVANDADSALNDKDDFIKSIVDGGLAPLGYDPLGLNNNLAQANGLIKAKLLQGDYVATQTYGWTEFDIDPTTQNLTVTTYGIKPYTRAELEANPSLITSRTPAIVSQFEVEANQVIAEAKLSNVGSTNNDDLIAATGQAFDGRSNIVFTGAGNDKLDLQFSPPFAVGNNRIDAGSDNDIIYVSQNDVVFGGSGNDEFFAQEGKGGNRMSGGAGNDFFYLGAGDRALGGDGNDQFFVSSGGNNLLSGGAGSDIFNIITAGTIPSAANTIIDFQIGTDKIGISGISASALSLSQVGANAVIATVVGGQAIATLTGIQASSLSFANTAQFTFA</sequence>
<dbReference type="Gene3D" id="2.150.10.10">
    <property type="entry name" value="Serralysin-like metalloprotease, C-terminal"/>
    <property type="match status" value="2"/>
</dbReference>
<dbReference type="AlphaFoldDB" id="A0A926UVW7"/>
<dbReference type="PANTHER" id="PTHR38340:SF1">
    <property type="entry name" value="S-LAYER PROTEIN"/>
    <property type="match status" value="1"/>
</dbReference>
<evidence type="ECO:0000256" key="1">
    <source>
        <dbReference type="ARBA" id="ARBA00004613"/>
    </source>
</evidence>
<reference evidence="3" key="2">
    <citation type="submission" date="2020-08" db="EMBL/GenBank/DDBJ databases">
        <authorList>
            <person name="Chen M."/>
            <person name="Teng W."/>
            <person name="Zhao L."/>
            <person name="Hu C."/>
            <person name="Zhou Y."/>
            <person name="Han B."/>
            <person name="Song L."/>
            <person name="Shu W."/>
        </authorList>
    </citation>
    <scope>NUCLEOTIDE SEQUENCE</scope>
    <source>
        <strain evidence="3">FACHB-1277</strain>
    </source>
</reference>
<name>A0A926UVW7_9CYAN</name>
<evidence type="ECO:0000256" key="2">
    <source>
        <dbReference type="ARBA" id="ARBA00022525"/>
    </source>
</evidence>
<evidence type="ECO:0000313" key="4">
    <source>
        <dbReference type="Proteomes" id="UP000631421"/>
    </source>
</evidence>
<dbReference type="EMBL" id="JACJPY010000087">
    <property type="protein sequence ID" value="MBD2152192.1"/>
    <property type="molecule type" value="Genomic_DNA"/>
</dbReference>
<organism evidence="3 4">
    <name type="scientific">Pseudanabaena cinerea FACHB-1277</name>
    <dbReference type="NCBI Taxonomy" id="2949581"/>
    <lineage>
        <taxon>Bacteria</taxon>
        <taxon>Bacillati</taxon>
        <taxon>Cyanobacteriota</taxon>
        <taxon>Cyanophyceae</taxon>
        <taxon>Pseudanabaenales</taxon>
        <taxon>Pseudanabaenaceae</taxon>
        <taxon>Pseudanabaena</taxon>
        <taxon>Pseudanabaena cinerea</taxon>
    </lineage>
</organism>
<keyword evidence="2" id="KW-0964">Secreted</keyword>
<dbReference type="InterPro" id="IPR011049">
    <property type="entry name" value="Serralysin-like_metalloprot_C"/>
</dbReference>
<dbReference type="PRINTS" id="PR00313">
    <property type="entry name" value="CABNDNGRPT"/>
</dbReference>
<dbReference type="InterPro" id="IPR001343">
    <property type="entry name" value="Hemolysn_Ca-bd"/>
</dbReference>
<dbReference type="Pfam" id="PF00353">
    <property type="entry name" value="HemolysinCabind"/>
    <property type="match status" value="3"/>
</dbReference>
<dbReference type="SUPFAM" id="SSF51120">
    <property type="entry name" value="beta-Roll"/>
    <property type="match status" value="1"/>
</dbReference>
<comment type="subcellular location">
    <subcellularLocation>
        <location evidence="1">Secreted</location>
    </subcellularLocation>
</comment>
<evidence type="ECO:0000313" key="3">
    <source>
        <dbReference type="EMBL" id="MBD2152192.1"/>
    </source>
</evidence>
<reference evidence="3" key="1">
    <citation type="journal article" date="2015" name="ISME J.">
        <title>Draft Genome Sequence of Streptomyces incarnatus NRRL8089, which Produces the Nucleoside Antibiotic Sinefungin.</title>
        <authorList>
            <person name="Oshima K."/>
            <person name="Hattori M."/>
            <person name="Shimizu H."/>
            <person name="Fukuda K."/>
            <person name="Nemoto M."/>
            <person name="Inagaki K."/>
            <person name="Tamura T."/>
        </authorList>
    </citation>
    <scope>NUCLEOTIDE SEQUENCE</scope>
    <source>
        <strain evidence="3">FACHB-1277</strain>
    </source>
</reference>
<protein>
    <recommendedName>
        <fullName evidence="5">Calcium-binding protein</fullName>
    </recommendedName>
</protein>
<dbReference type="Proteomes" id="UP000631421">
    <property type="component" value="Unassembled WGS sequence"/>
</dbReference>
<dbReference type="GO" id="GO:0005509">
    <property type="term" value="F:calcium ion binding"/>
    <property type="evidence" value="ECO:0007669"/>
    <property type="project" value="InterPro"/>
</dbReference>
<keyword evidence="4" id="KW-1185">Reference proteome</keyword>
<proteinExistence type="predicted"/>
<dbReference type="GO" id="GO:0005576">
    <property type="term" value="C:extracellular region"/>
    <property type="evidence" value="ECO:0007669"/>
    <property type="project" value="UniProtKB-SubCell"/>
</dbReference>
<gene>
    <name evidence="3" type="ORF">H6F44_19015</name>
</gene>
<comment type="caution">
    <text evidence="3">The sequence shown here is derived from an EMBL/GenBank/DDBJ whole genome shotgun (WGS) entry which is preliminary data.</text>
</comment>